<sequence length="146" mass="15242">MPKSMSGPSWKLLPGPADQQGRSAVSITRIADTQNSDPEMVGLMIRCSPPGLVEVAVVVVPPFAPKSRPSVAIDSSGDARRFEGRVAPGGTAVILPDAAAGLAAGPWQNLDRVTVKIDDNGRRIGGQIELDGLPPAYAEMKAKCVE</sequence>
<accession>A0ABV6EVX6</accession>
<proteinExistence type="predicted"/>
<feature type="region of interest" description="Disordered" evidence="1">
    <location>
        <begin position="1"/>
        <end position="22"/>
    </location>
</feature>
<keyword evidence="3" id="KW-1185">Reference proteome</keyword>
<evidence type="ECO:0000256" key="1">
    <source>
        <dbReference type="SAM" id="MobiDB-lite"/>
    </source>
</evidence>
<evidence type="ECO:0000313" key="3">
    <source>
        <dbReference type="Proteomes" id="UP001589775"/>
    </source>
</evidence>
<dbReference type="Proteomes" id="UP001589775">
    <property type="component" value="Unassembled WGS sequence"/>
</dbReference>
<gene>
    <name evidence="2" type="ORF">ACFFJ6_17955</name>
</gene>
<evidence type="ECO:0000313" key="2">
    <source>
        <dbReference type="EMBL" id="MFC0242380.1"/>
    </source>
</evidence>
<protein>
    <submittedName>
        <fullName evidence="2">Uncharacterized protein</fullName>
    </submittedName>
</protein>
<dbReference type="EMBL" id="JBHLWM010000008">
    <property type="protein sequence ID" value="MFC0242380.1"/>
    <property type="molecule type" value="Genomic_DNA"/>
</dbReference>
<dbReference type="RefSeq" id="WP_378390305.1">
    <property type="nucleotide sequence ID" value="NZ_JBHLWM010000008.1"/>
</dbReference>
<comment type="caution">
    <text evidence="2">The sequence shown here is derived from an EMBL/GenBank/DDBJ whole genome shotgun (WGS) entry which is preliminary data.</text>
</comment>
<organism evidence="2 3">
    <name type="scientific">Rhodopseudomonas telluris</name>
    <dbReference type="NCBI Taxonomy" id="644215"/>
    <lineage>
        <taxon>Bacteria</taxon>
        <taxon>Pseudomonadati</taxon>
        <taxon>Pseudomonadota</taxon>
        <taxon>Alphaproteobacteria</taxon>
        <taxon>Hyphomicrobiales</taxon>
        <taxon>Nitrobacteraceae</taxon>
        <taxon>Rhodopseudomonas</taxon>
    </lineage>
</organism>
<name>A0ABV6EVX6_9BRAD</name>
<reference evidence="2 3" key="1">
    <citation type="submission" date="2024-09" db="EMBL/GenBank/DDBJ databases">
        <authorList>
            <person name="Sun Q."/>
            <person name="Mori K."/>
        </authorList>
    </citation>
    <scope>NUCLEOTIDE SEQUENCE [LARGE SCALE GENOMIC DNA]</scope>
    <source>
        <strain evidence="2 3">KCTC 23279</strain>
    </source>
</reference>